<proteinExistence type="predicted"/>
<dbReference type="OrthoDB" id="10004862at2759"/>
<evidence type="ECO:0000313" key="2">
    <source>
        <dbReference type="EMBL" id="CAG5160506.1"/>
    </source>
</evidence>
<sequence>MATGSKVHLEASQKPQYYVSGLRPESAEKTNQLLQTNHEEHHIFFNKSGFHNHIAHHLLTLFALNASPEELQKAYDANATYQRPPEPLKESIVDDMHKPERFKSYLGKEEYYHDFLVYFQQEIDKNGWQGALQEHLFAETEHADDMLVRMYAGFLHPIIHLGFGIEFQQPAIIAEALAQAAVHDNWMAPLFFGCEKAAKESSGKDGSKKTIVQILEECKKDEKLSKAAQFKDGNKIREGILKRAPEEMIKYATQYTVKEGELEEKTAEMINAAEATTVYYTAAAQRPPHQIKFDFFYIHCVNSSIFFSAFLSPASSLSPSIQRRLLEWKIWNDITMYVSRGCPPFLINEITSYAPTKDGSMDEIIKRVNNVEDDGHACKLVRAIAHAETVCKNWEKEGMLIKGDMWRKIGHMALDSVEAGEPHWVRSCGFEEAWEKIPLRDGVKL</sequence>
<dbReference type="PANTHER" id="PTHR35870:SF1">
    <property type="entry name" value="PROTEIN, PUTATIVE (AFU_ORTHOLOGUE AFUA_5G03330)-RELATED"/>
    <property type="match status" value="1"/>
</dbReference>
<dbReference type="EMBL" id="CAJRGZ010000019">
    <property type="protein sequence ID" value="CAG5160506.1"/>
    <property type="molecule type" value="Genomic_DNA"/>
</dbReference>
<dbReference type="GeneID" id="67017657"/>
<gene>
    <name evidence="2" type="ORF">ALTATR162_LOCUS5835</name>
</gene>
<evidence type="ECO:0000313" key="3">
    <source>
        <dbReference type="Proteomes" id="UP000676310"/>
    </source>
</evidence>
<reference evidence="2" key="1">
    <citation type="submission" date="2021-05" db="EMBL/GenBank/DDBJ databases">
        <authorList>
            <person name="Stam R."/>
        </authorList>
    </citation>
    <scope>NUCLEOTIDE SEQUENCE</scope>
    <source>
        <strain evidence="2">CS162</strain>
    </source>
</reference>
<dbReference type="PANTHER" id="PTHR35870">
    <property type="entry name" value="PROTEIN, PUTATIVE (AFU_ORTHOLOGUE AFUA_5G03330)-RELATED"/>
    <property type="match status" value="1"/>
</dbReference>
<dbReference type="Proteomes" id="UP000676310">
    <property type="component" value="Unassembled WGS sequence"/>
</dbReference>
<keyword evidence="1" id="KW-0560">Oxidoreductase</keyword>
<dbReference type="AlphaFoldDB" id="A0A8J2N0A3"/>
<evidence type="ECO:0008006" key="4">
    <source>
        <dbReference type="Google" id="ProtNLM"/>
    </source>
</evidence>
<organism evidence="2 3">
    <name type="scientific">Alternaria atra</name>
    <dbReference type="NCBI Taxonomy" id="119953"/>
    <lineage>
        <taxon>Eukaryota</taxon>
        <taxon>Fungi</taxon>
        <taxon>Dikarya</taxon>
        <taxon>Ascomycota</taxon>
        <taxon>Pezizomycotina</taxon>
        <taxon>Dothideomycetes</taxon>
        <taxon>Pleosporomycetidae</taxon>
        <taxon>Pleosporales</taxon>
        <taxon>Pleosporineae</taxon>
        <taxon>Pleosporaceae</taxon>
        <taxon>Alternaria</taxon>
        <taxon>Alternaria sect. Ulocladioides</taxon>
    </lineage>
</organism>
<keyword evidence="3" id="KW-1185">Reference proteome</keyword>
<evidence type="ECO:0000256" key="1">
    <source>
        <dbReference type="ARBA" id="ARBA00023002"/>
    </source>
</evidence>
<accession>A0A8J2N0A3</accession>
<protein>
    <recommendedName>
        <fullName evidence="4">HypA</fullName>
    </recommendedName>
</protein>
<comment type="caution">
    <text evidence="2">The sequence shown here is derived from an EMBL/GenBank/DDBJ whole genome shotgun (WGS) entry which is preliminary data.</text>
</comment>
<dbReference type="GO" id="GO:0016491">
    <property type="term" value="F:oxidoreductase activity"/>
    <property type="evidence" value="ECO:0007669"/>
    <property type="project" value="UniProtKB-KW"/>
</dbReference>
<dbReference type="InterPro" id="IPR025337">
    <property type="entry name" value="Questin_oxidase-like"/>
</dbReference>
<dbReference type="RefSeq" id="XP_043169390.1">
    <property type="nucleotide sequence ID" value="XM_043313455.1"/>
</dbReference>
<dbReference type="Pfam" id="PF14027">
    <property type="entry name" value="Questin_oxidase"/>
    <property type="match status" value="1"/>
</dbReference>
<name>A0A8J2N0A3_9PLEO</name>